<reference evidence="1" key="1">
    <citation type="journal article" date="2014" name="Nat. Commun.">
        <title>Multiple recent horizontal transfers of a large genomic region in cheese making fungi.</title>
        <authorList>
            <person name="Cheeseman K."/>
            <person name="Ropars J."/>
            <person name="Renault P."/>
            <person name="Dupont J."/>
            <person name="Gouzy J."/>
            <person name="Branca A."/>
            <person name="Abraham A.L."/>
            <person name="Ceppi M."/>
            <person name="Conseiller E."/>
            <person name="Debuchy R."/>
            <person name="Malagnac F."/>
            <person name="Goarin A."/>
            <person name="Silar P."/>
            <person name="Lacoste S."/>
            <person name="Sallet E."/>
            <person name="Bensimon A."/>
            <person name="Giraud T."/>
            <person name="Brygoo Y."/>
        </authorList>
    </citation>
    <scope>NUCLEOTIDE SEQUENCE [LARGE SCALE GENOMIC DNA]</scope>
    <source>
        <strain evidence="1">FM164</strain>
    </source>
</reference>
<protein>
    <submittedName>
        <fullName evidence="1">Uncharacterized protein</fullName>
    </submittedName>
</protein>
<dbReference type="EMBL" id="HG792025">
    <property type="protein sequence ID" value="CDM38353.1"/>
    <property type="molecule type" value="Genomic_DNA"/>
</dbReference>
<evidence type="ECO:0000313" key="1">
    <source>
        <dbReference type="EMBL" id="CDM38353.1"/>
    </source>
</evidence>
<dbReference type="AlphaFoldDB" id="W6QN93"/>
<sequence length="195" mass="21198">MLGLFVSIVGVAPSGAIKRNFYLPLTAMYANWCNTLAAPVPTMYNCTWIAYGPGKGTFFLGASLKGVRSPHSITGPWNEVIQEGRFALINDAAMIESGNTMKNCPEQRENDTFIRFGNCAETYPFVHLFHGNPAAVHGIALQRQGVLPANYEDSLSGSVWQNVRPLCANCRELTQMRRGCVANFDPLADASGAPP</sequence>
<name>W6QN93_PENRF</name>
<accession>W6QN93</accession>
<dbReference type="Proteomes" id="UP000030686">
    <property type="component" value="Unassembled WGS sequence"/>
</dbReference>
<dbReference type="OrthoDB" id="5350472at2759"/>
<organism evidence="1 2">
    <name type="scientific">Penicillium roqueforti (strain FM164)</name>
    <dbReference type="NCBI Taxonomy" id="1365484"/>
    <lineage>
        <taxon>Eukaryota</taxon>
        <taxon>Fungi</taxon>
        <taxon>Dikarya</taxon>
        <taxon>Ascomycota</taxon>
        <taxon>Pezizomycotina</taxon>
        <taxon>Eurotiomycetes</taxon>
        <taxon>Eurotiomycetidae</taxon>
        <taxon>Eurotiales</taxon>
        <taxon>Aspergillaceae</taxon>
        <taxon>Penicillium</taxon>
    </lineage>
</organism>
<proteinExistence type="predicted"/>
<gene>
    <name evidence="1" type="ORF">PROQFM164_S11g000056</name>
</gene>
<keyword evidence="2" id="KW-1185">Reference proteome</keyword>
<evidence type="ECO:0000313" key="2">
    <source>
        <dbReference type="Proteomes" id="UP000030686"/>
    </source>
</evidence>
<dbReference type="OMA" id="FNCTWIA"/>